<sequence length="393" mass="40807">MADAPATEGAAPQTPAPPDTTAFEPRPRQGRRKSGWTGRVVQGLVLAALLGGVTAYVTFEKTVNISVDGSVRQIHSFASTVGAALSSDDIATGGHDLITPAPSAALADNSTITVKYGRPIGVTVDGAAEHAWVHASTVGAAMQELGIRIQGARFVSVTPSTPIGRSGRDFAVYTMRHVTFLVDGKTDQLDTTAASVQDAMAQAGISLHNQDTASVAMASMPVDGETISILRVSGTTEVKEIPIPYTVTKQSDPSSYVGSTTVVTAGQDGVAKVTYALQIINGVKQTPKEVSRVVTKQPVAEVEKVGTKSLPTNVASLNWAALANCESGGNPKAVDPSGTYYGLYQFSVSTWDSLGGSGLPSDASASEQTSRAELLYQRSGAGQWPVCGHNLFS</sequence>
<keyword evidence="3" id="KW-0378">Hydrolase</keyword>
<dbReference type="Proteomes" id="UP000677913">
    <property type="component" value="Unassembled WGS sequence"/>
</dbReference>
<dbReference type="InterPro" id="IPR007137">
    <property type="entry name" value="DUF348"/>
</dbReference>
<feature type="region of interest" description="Disordered" evidence="4">
    <location>
        <begin position="1"/>
        <end position="35"/>
    </location>
</feature>
<dbReference type="GO" id="GO:0016787">
    <property type="term" value="F:hydrolase activity"/>
    <property type="evidence" value="ECO:0007669"/>
    <property type="project" value="UniProtKB-KW"/>
</dbReference>
<dbReference type="Pfam" id="PF06737">
    <property type="entry name" value="Transglycosylas"/>
    <property type="match status" value="1"/>
</dbReference>
<dbReference type="PANTHER" id="PTHR39160">
    <property type="entry name" value="CELL WALL-BINDING PROTEIN YOCH"/>
    <property type="match status" value="1"/>
</dbReference>
<dbReference type="Pfam" id="PF03990">
    <property type="entry name" value="DUF348"/>
    <property type="match status" value="3"/>
</dbReference>
<evidence type="ECO:0000313" key="7">
    <source>
        <dbReference type="Proteomes" id="UP000677913"/>
    </source>
</evidence>
<dbReference type="Gene3D" id="1.10.530.10">
    <property type="match status" value="1"/>
</dbReference>
<dbReference type="Pfam" id="PF07501">
    <property type="entry name" value="G5"/>
    <property type="match status" value="1"/>
</dbReference>
<dbReference type="InterPro" id="IPR011098">
    <property type="entry name" value="G5_dom"/>
</dbReference>
<reference evidence="6" key="1">
    <citation type="submission" date="2021-04" db="EMBL/GenBank/DDBJ databases">
        <title>Genome based classification of Actinospica acidithermotolerans sp. nov., an actinobacterium isolated from an Indonesian hot spring.</title>
        <authorList>
            <person name="Kusuma A.B."/>
            <person name="Putra K.E."/>
            <person name="Nafisah S."/>
            <person name="Loh J."/>
            <person name="Nouioui I."/>
            <person name="Goodfellow M."/>
        </authorList>
    </citation>
    <scope>NUCLEOTIDE SEQUENCE</scope>
    <source>
        <strain evidence="6">DSM 45618</strain>
    </source>
</reference>
<keyword evidence="7" id="KW-1185">Reference proteome</keyword>
<dbReference type="SMART" id="SM01208">
    <property type="entry name" value="G5"/>
    <property type="match status" value="1"/>
</dbReference>
<dbReference type="PANTHER" id="PTHR39160:SF4">
    <property type="entry name" value="RESUSCITATION-PROMOTING FACTOR RPFB"/>
    <property type="match status" value="1"/>
</dbReference>
<protein>
    <submittedName>
        <fullName evidence="6">DUF348 domain-containing protein</fullName>
    </submittedName>
</protein>
<dbReference type="InterPro" id="IPR010618">
    <property type="entry name" value="RPF"/>
</dbReference>
<evidence type="ECO:0000313" key="6">
    <source>
        <dbReference type="EMBL" id="MBS2965092.1"/>
    </source>
</evidence>
<dbReference type="EMBL" id="JAGSXH010000070">
    <property type="protein sequence ID" value="MBS2965092.1"/>
    <property type="molecule type" value="Genomic_DNA"/>
</dbReference>
<evidence type="ECO:0000256" key="2">
    <source>
        <dbReference type="ARBA" id="ARBA00022729"/>
    </source>
</evidence>
<keyword evidence="2" id="KW-0732">Signal</keyword>
<dbReference type="InterPro" id="IPR051933">
    <property type="entry name" value="Resuscitation_pf_RpfB"/>
</dbReference>
<name>A0A8J8BCG6_9ACTN</name>
<comment type="caution">
    <text evidence="6">The sequence shown here is derived from an EMBL/GenBank/DDBJ whole genome shotgun (WGS) entry which is preliminary data.</text>
</comment>
<dbReference type="Gene3D" id="2.20.230.10">
    <property type="entry name" value="Resuscitation-promoting factor rpfb"/>
    <property type="match status" value="1"/>
</dbReference>
<evidence type="ECO:0000256" key="3">
    <source>
        <dbReference type="ARBA" id="ARBA00022801"/>
    </source>
</evidence>
<comment type="similarity">
    <text evidence="1">Belongs to the transglycosylase family. Rpf subfamily.</text>
</comment>
<proteinExistence type="inferred from homology"/>
<gene>
    <name evidence="6" type="ORF">KGA66_18690</name>
</gene>
<evidence type="ECO:0000256" key="4">
    <source>
        <dbReference type="SAM" id="MobiDB-lite"/>
    </source>
</evidence>
<accession>A0A8J8BCG6</accession>
<dbReference type="AlphaFoldDB" id="A0A8J8BCG6"/>
<dbReference type="SUPFAM" id="SSF53955">
    <property type="entry name" value="Lysozyme-like"/>
    <property type="match status" value="1"/>
</dbReference>
<evidence type="ECO:0000256" key="1">
    <source>
        <dbReference type="ARBA" id="ARBA00010830"/>
    </source>
</evidence>
<organism evidence="6 7">
    <name type="scientific">Actinocrinis puniceicyclus</name>
    <dbReference type="NCBI Taxonomy" id="977794"/>
    <lineage>
        <taxon>Bacteria</taxon>
        <taxon>Bacillati</taxon>
        <taxon>Actinomycetota</taxon>
        <taxon>Actinomycetes</taxon>
        <taxon>Catenulisporales</taxon>
        <taxon>Actinospicaceae</taxon>
        <taxon>Actinocrinis</taxon>
    </lineage>
</organism>
<evidence type="ECO:0000259" key="5">
    <source>
        <dbReference type="PROSITE" id="PS51109"/>
    </source>
</evidence>
<dbReference type="PROSITE" id="PS51109">
    <property type="entry name" value="G5"/>
    <property type="match status" value="1"/>
</dbReference>
<feature type="domain" description="G5" evidence="5">
    <location>
        <begin position="229"/>
        <end position="309"/>
    </location>
</feature>
<dbReference type="CDD" id="cd13925">
    <property type="entry name" value="RPF"/>
    <property type="match status" value="1"/>
</dbReference>
<dbReference type="InterPro" id="IPR023346">
    <property type="entry name" value="Lysozyme-like_dom_sf"/>
</dbReference>